<reference evidence="8" key="1">
    <citation type="journal article" date="2019" name="Int. J. Syst. Evol. Microbiol.">
        <title>The Global Catalogue of Microorganisms (GCM) 10K type strain sequencing project: providing services to taxonomists for standard genome sequencing and annotation.</title>
        <authorList>
            <consortium name="The Broad Institute Genomics Platform"/>
            <consortium name="The Broad Institute Genome Sequencing Center for Infectious Disease"/>
            <person name="Wu L."/>
            <person name="Ma J."/>
        </authorList>
    </citation>
    <scope>NUCLEOTIDE SEQUENCE [LARGE SCALE GENOMIC DNA]</scope>
    <source>
        <strain evidence="8">JCM 18126</strain>
    </source>
</reference>
<sequence>MRIVYHSFEGRYSDNPRAVHEALLARGDDVEHVWLSSPAHAHGFPEGTATVPYGGQECVDLLESADVVVSNTHIDLEWEKRPGTTYLQTWHGTPLKTIHHDVLFAPEGRLARLDRDVARWDALLSPNAASTPHLRHAFRWTGRVEETGYPRNDVLSAPDREERRARVRRQLGVAEDATAVLYTPTWRDDDLFGDGPDFALRLDLERFAERLGGSHVLLLRLHYMVSGALGTVEVPGVLDVSFHPDIADLYLAADVMVTDYSSTQFDFAVTGRPIVYYPYDLDHYRDDLRGFYFDFPALCPGPVAAGTDEVLDAVADVPALAREHAEDLAAFRRTFCHLEDGRATERVLDLFLPRRTGGGQPTRRSA</sequence>
<dbReference type="RefSeq" id="WP_345712004.1">
    <property type="nucleotide sequence ID" value="NZ_BAABIL010000220.1"/>
</dbReference>
<dbReference type="InterPro" id="IPR043148">
    <property type="entry name" value="TagF_C"/>
</dbReference>
<evidence type="ECO:0000256" key="3">
    <source>
        <dbReference type="ARBA" id="ARBA00022475"/>
    </source>
</evidence>
<proteinExistence type="inferred from homology"/>
<dbReference type="InterPro" id="IPR043149">
    <property type="entry name" value="TagF_N"/>
</dbReference>
<evidence type="ECO:0000256" key="4">
    <source>
        <dbReference type="ARBA" id="ARBA00022679"/>
    </source>
</evidence>
<dbReference type="InterPro" id="IPR007554">
    <property type="entry name" value="Glycerophosphate_synth"/>
</dbReference>
<comment type="similarity">
    <text evidence="2">Belongs to the CDP-glycerol glycerophosphotransferase family.</text>
</comment>
<keyword evidence="5" id="KW-0777">Teichoic acid biosynthesis</keyword>
<evidence type="ECO:0000256" key="1">
    <source>
        <dbReference type="ARBA" id="ARBA00004202"/>
    </source>
</evidence>
<comment type="subcellular location">
    <subcellularLocation>
        <location evidence="1">Cell membrane</location>
        <topology evidence="1">Peripheral membrane protein</topology>
    </subcellularLocation>
</comment>
<evidence type="ECO:0000256" key="2">
    <source>
        <dbReference type="ARBA" id="ARBA00010488"/>
    </source>
</evidence>
<dbReference type="Gene3D" id="3.40.50.12580">
    <property type="match status" value="1"/>
</dbReference>
<evidence type="ECO:0008006" key="9">
    <source>
        <dbReference type="Google" id="ProtNLM"/>
    </source>
</evidence>
<gene>
    <name evidence="7" type="ORF">GCM10023225_16760</name>
</gene>
<dbReference type="PANTHER" id="PTHR37316">
    <property type="entry name" value="TEICHOIC ACID GLYCEROL-PHOSPHATE PRIMASE"/>
    <property type="match status" value="1"/>
</dbReference>
<organism evidence="7 8">
    <name type="scientific">Kineococcus glutinatus</name>
    <dbReference type="NCBI Taxonomy" id="1070872"/>
    <lineage>
        <taxon>Bacteria</taxon>
        <taxon>Bacillati</taxon>
        <taxon>Actinomycetota</taxon>
        <taxon>Actinomycetes</taxon>
        <taxon>Kineosporiales</taxon>
        <taxon>Kineosporiaceae</taxon>
        <taxon>Kineococcus</taxon>
    </lineage>
</organism>
<keyword evidence="8" id="KW-1185">Reference proteome</keyword>
<keyword evidence="3" id="KW-1003">Cell membrane</keyword>
<dbReference type="PANTHER" id="PTHR37316:SF3">
    <property type="entry name" value="TEICHOIC ACID GLYCEROL-PHOSPHATE TRANSFERASE"/>
    <property type="match status" value="1"/>
</dbReference>
<dbReference type="Proteomes" id="UP001501195">
    <property type="component" value="Unassembled WGS sequence"/>
</dbReference>
<dbReference type="EMBL" id="BAABIL010000220">
    <property type="protein sequence ID" value="GAA4976470.1"/>
    <property type="molecule type" value="Genomic_DNA"/>
</dbReference>
<dbReference type="InterPro" id="IPR051612">
    <property type="entry name" value="Teichoic_Acid_Biosynth"/>
</dbReference>
<dbReference type="Pfam" id="PF04464">
    <property type="entry name" value="Glyphos_transf"/>
    <property type="match status" value="1"/>
</dbReference>
<accession>A0ABP9HRR2</accession>
<keyword evidence="6" id="KW-0472">Membrane</keyword>
<dbReference type="SUPFAM" id="SSF53756">
    <property type="entry name" value="UDP-Glycosyltransferase/glycogen phosphorylase"/>
    <property type="match status" value="1"/>
</dbReference>
<dbReference type="Gene3D" id="3.40.50.11820">
    <property type="match status" value="1"/>
</dbReference>
<protein>
    <recommendedName>
        <fullName evidence="9">CDP-glycerol glycerophosphotransferase</fullName>
    </recommendedName>
</protein>
<evidence type="ECO:0000256" key="5">
    <source>
        <dbReference type="ARBA" id="ARBA00022944"/>
    </source>
</evidence>
<evidence type="ECO:0000313" key="8">
    <source>
        <dbReference type="Proteomes" id="UP001501195"/>
    </source>
</evidence>
<evidence type="ECO:0000256" key="6">
    <source>
        <dbReference type="ARBA" id="ARBA00023136"/>
    </source>
</evidence>
<evidence type="ECO:0000313" key="7">
    <source>
        <dbReference type="EMBL" id="GAA4976470.1"/>
    </source>
</evidence>
<name>A0ABP9HRR2_9ACTN</name>
<keyword evidence="4" id="KW-0808">Transferase</keyword>
<comment type="caution">
    <text evidence="7">The sequence shown here is derived from an EMBL/GenBank/DDBJ whole genome shotgun (WGS) entry which is preliminary data.</text>
</comment>